<dbReference type="PANTHER" id="PTHR14102:SF12">
    <property type="entry name" value="CDNA SEQUENCE BC034090"/>
    <property type="match status" value="1"/>
</dbReference>
<protein>
    <recommendedName>
        <fullName evidence="1">PDZ domain-containing protein</fullName>
    </recommendedName>
</protein>
<organism evidence="2">
    <name type="scientific">Micrurus corallinus</name>
    <name type="common">Brazilian coral snake</name>
    <dbReference type="NCBI Taxonomy" id="54390"/>
    <lineage>
        <taxon>Eukaryota</taxon>
        <taxon>Metazoa</taxon>
        <taxon>Chordata</taxon>
        <taxon>Craniata</taxon>
        <taxon>Vertebrata</taxon>
        <taxon>Euteleostomi</taxon>
        <taxon>Lepidosauria</taxon>
        <taxon>Squamata</taxon>
        <taxon>Bifurcata</taxon>
        <taxon>Unidentata</taxon>
        <taxon>Episquamata</taxon>
        <taxon>Toxicofera</taxon>
        <taxon>Serpentes</taxon>
        <taxon>Colubroidea</taxon>
        <taxon>Elapidae</taxon>
        <taxon>Elapinae</taxon>
        <taxon>Micrurus</taxon>
    </lineage>
</organism>
<accession>A0A2D4H4G8</accession>
<sequence>MVNEGLISLGSVKCYYVSQFFSKLFSGFAGGTFSPFHSGDISIKGYLAKTLNVILRYFLSSTGIYVQEMADTSTAKLYAGLLEVGDEILEVNGAKVAGLGLVQNSELLLWAETLSLRVLKQRPVRQ</sequence>
<evidence type="ECO:0000259" key="1">
    <source>
        <dbReference type="PROSITE" id="PS50106"/>
    </source>
</evidence>
<name>A0A2D4H4G8_MICCO</name>
<dbReference type="SUPFAM" id="SSF50156">
    <property type="entry name" value="PDZ domain-like"/>
    <property type="match status" value="1"/>
</dbReference>
<proteinExistence type="predicted"/>
<dbReference type="GO" id="GO:0060341">
    <property type="term" value="P:regulation of cellular localization"/>
    <property type="evidence" value="ECO:0007669"/>
    <property type="project" value="TreeGrafter"/>
</dbReference>
<dbReference type="GO" id="GO:0016324">
    <property type="term" value="C:apical plasma membrane"/>
    <property type="evidence" value="ECO:0007669"/>
    <property type="project" value="TreeGrafter"/>
</dbReference>
<dbReference type="Gene3D" id="2.30.42.10">
    <property type="match status" value="1"/>
</dbReference>
<dbReference type="PANTHER" id="PTHR14102">
    <property type="entry name" value="PAR-6-RELATED"/>
    <property type="match status" value="1"/>
</dbReference>
<dbReference type="AlphaFoldDB" id="A0A2D4H4G8"/>
<feature type="domain" description="PDZ" evidence="1">
    <location>
        <begin position="63"/>
        <end position="108"/>
    </location>
</feature>
<reference evidence="2" key="1">
    <citation type="submission" date="2017-07" db="EMBL/GenBank/DDBJ databases">
        <authorList>
            <person name="Mikheyev A."/>
            <person name="Grau M."/>
        </authorList>
    </citation>
    <scope>NUCLEOTIDE SEQUENCE</scope>
    <source>
        <tissue evidence="2">Venom_gland</tissue>
    </source>
</reference>
<dbReference type="EMBL" id="IACJ01160149">
    <property type="protein sequence ID" value="LAA66854.1"/>
    <property type="molecule type" value="Transcribed_RNA"/>
</dbReference>
<dbReference type="PROSITE" id="PS50106">
    <property type="entry name" value="PDZ"/>
    <property type="match status" value="1"/>
</dbReference>
<evidence type="ECO:0000313" key="2">
    <source>
        <dbReference type="EMBL" id="LAA66854.1"/>
    </source>
</evidence>
<reference evidence="2" key="2">
    <citation type="submission" date="2017-11" db="EMBL/GenBank/DDBJ databases">
        <title>Coralsnake Venomics: Analyses of Venom Gland Transcriptomes and Proteomes of Six Brazilian Taxa.</title>
        <authorList>
            <person name="Aird S.D."/>
            <person name="Jorge da Silva N."/>
            <person name="Qiu L."/>
            <person name="Villar-Briones A."/>
            <person name="Aparecida-Saddi V."/>
            <person name="Campos-Telles M.P."/>
            <person name="Grau M."/>
            <person name="Mikheyev A.S."/>
        </authorList>
    </citation>
    <scope>NUCLEOTIDE SEQUENCE</scope>
    <source>
        <tissue evidence="2">Venom_gland</tissue>
    </source>
</reference>
<dbReference type="GO" id="GO:0007163">
    <property type="term" value="P:establishment or maintenance of cell polarity"/>
    <property type="evidence" value="ECO:0007669"/>
    <property type="project" value="TreeGrafter"/>
</dbReference>
<dbReference type="GO" id="GO:0005634">
    <property type="term" value="C:nucleus"/>
    <property type="evidence" value="ECO:0007669"/>
    <property type="project" value="TreeGrafter"/>
</dbReference>
<dbReference type="InterPro" id="IPR051741">
    <property type="entry name" value="PAR6_homolog"/>
</dbReference>
<dbReference type="GO" id="GO:0005938">
    <property type="term" value="C:cell cortex"/>
    <property type="evidence" value="ECO:0007669"/>
    <property type="project" value="TreeGrafter"/>
</dbReference>
<dbReference type="InterPro" id="IPR001478">
    <property type="entry name" value="PDZ"/>
</dbReference>
<dbReference type="GO" id="GO:0007098">
    <property type="term" value="P:centrosome cycle"/>
    <property type="evidence" value="ECO:0007669"/>
    <property type="project" value="TreeGrafter"/>
</dbReference>
<dbReference type="InterPro" id="IPR036034">
    <property type="entry name" value="PDZ_sf"/>
</dbReference>
<dbReference type="Pfam" id="PF00595">
    <property type="entry name" value="PDZ"/>
    <property type="match status" value="1"/>
</dbReference>